<dbReference type="PANTHER" id="PTHR30570:SF1">
    <property type="entry name" value="PHOSPHATE-BINDING PROTEIN PSTS"/>
    <property type="match status" value="1"/>
</dbReference>
<dbReference type="NCBIfam" id="TIGR02136">
    <property type="entry name" value="ptsS_2"/>
    <property type="match status" value="1"/>
</dbReference>
<organism evidence="6 7">
    <name type="scientific">Desulfosarcina widdelii</name>
    <dbReference type="NCBI Taxonomy" id="947919"/>
    <lineage>
        <taxon>Bacteria</taxon>
        <taxon>Pseudomonadati</taxon>
        <taxon>Thermodesulfobacteriota</taxon>
        <taxon>Desulfobacteria</taxon>
        <taxon>Desulfobacterales</taxon>
        <taxon>Desulfosarcinaceae</taxon>
        <taxon>Desulfosarcina</taxon>
    </lineage>
</organism>
<dbReference type="InterPro" id="IPR024370">
    <property type="entry name" value="PBP_domain"/>
</dbReference>
<sequence length="281" mass="29263">MTRIGRSLYGMVAISILTLLLKGVAPAVADDLSPFAGQAGTIKISGGTAHIPVMKAAAKQIMQRFSDVRITIAGGGSGVGIKQVGEGLVDIGNSGRKPTDDEIAKYGLKMFKWAIDGVGLVVNPENPVTSLTTSQVKAIFAGTIDNWKALGGTDKAINLYTRDTASGTRSVFWKKALGKGAISAKANVVVSNGAMKAAVANDPYAIGYVSVGHMDESVQPVALDGVTPTLETVKRGEYKIARGLYSNTKGDPNGLTKTFIDFLFSETGQGLAAAKGFIPVK</sequence>
<dbReference type="CDD" id="cd13653">
    <property type="entry name" value="PBP2_phosphate_like_1"/>
    <property type="match status" value="1"/>
</dbReference>
<dbReference type="GO" id="GO:0006817">
    <property type="term" value="P:phosphate ion transport"/>
    <property type="evidence" value="ECO:0007669"/>
    <property type="project" value="UniProtKB-UniRule"/>
</dbReference>
<evidence type="ECO:0000256" key="3">
    <source>
        <dbReference type="ARBA" id="ARBA00022729"/>
    </source>
</evidence>
<protein>
    <recommendedName>
        <fullName evidence="4">Phosphate-binding protein</fullName>
    </recommendedName>
</protein>
<accession>A0A5K7Z6N4</accession>
<dbReference type="AlphaFoldDB" id="A0A5K7Z6N4"/>
<keyword evidence="7" id="KW-1185">Reference proteome</keyword>
<evidence type="ECO:0000313" key="7">
    <source>
        <dbReference type="Proteomes" id="UP000427769"/>
    </source>
</evidence>
<dbReference type="SUPFAM" id="SSF53850">
    <property type="entry name" value="Periplasmic binding protein-like II"/>
    <property type="match status" value="1"/>
</dbReference>
<keyword evidence="3" id="KW-0732">Signal</keyword>
<evidence type="ECO:0000259" key="5">
    <source>
        <dbReference type="Pfam" id="PF12849"/>
    </source>
</evidence>
<proteinExistence type="inferred from homology"/>
<dbReference type="RefSeq" id="WP_231715503.1">
    <property type="nucleotide sequence ID" value="NZ_AP021875.1"/>
</dbReference>
<dbReference type="EMBL" id="AP021875">
    <property type="protein sequence ID" value="BBO76678.1"/>
    <property type="molecule type" value="Genomic_DNA"/>
</dbReference>
<dbReference type="PANTHER" id="PTHR30570">
    <property type="entry name" value="PERIPLASMIC PHOSPHATE BINDING COMPONENT OF PHOSPHATE ABC TRANSPORTER"/>
    <property type="match status" value="1"/>
</dbReference>
<evidence type="ECO:0000313" key="6">
    <source>
        <dbReference type="EMBL" id="BBO76678.1"/>
    </source>
</evidence>
<keyword evidence="4" id="KW-0592">Phosphate transport</keyword>
<dbReference type="GO" id="GO:0042301">
    <property type="term" value="F:phosphate ion binding"/>
    <property type="evidence" value="ECO:0007669"/>
    <property type="project" value="UniProtKB-UniRule"/>
</dbReference>
<evidence type="ECO:0000256" key="4">
    <source>
        <dbReference type="RuleBase" id="RU367119"/>
    </source>
</evidence>
<name>A0A5K7Z6N4_9BACT</name>
<evidence type="ECO:0000256" key="2">
    <source>
        <dbReference type="ARBA" id="ARBA00022448"/>
    </source>
</evidence>
<feature type="domain" description="PBP" evidence="5">
    <location>
        <begin position="38"/>
        <end position="266"/>
    </location>
</feature>
<comment type="similarity">
    <text evidence="1 4">Belongs to the PstS family.</text>
</comment>
<evidence type="ECO:0000256" key="1">
    <source>
        <dbReference type="ARBA" id="ARBA00008725"/>
    </source>
</evidence>
<dbReference type="KEGG" id="dwd:DSCW_40950"/>
<dbReference type="Gene3D" id="3.40.190.10">
    <property type="entry name" value="Periplasmic binding protein-like II"/>
    <property type="match status" value="2"/>
</dbReference>
<dbReference type="InterPro" id="IPR050811">
    <property type="entry name" value="Phosphate_ABC_transporter"/>
</dbReference>
<dbReference type="Proteomes" id="UP000427769">
    <property type="component" value="Chromosome"/>
</dbReference>
<dbReference type="Pfam" id="PF12849">
    <property type="entry name" value="PBP_like_2"/>
    <property type="match status" value="1"/>
</dbReference>
<comment type="function">
    <text evidence="4">Involved in the system for phosphate transport across the cytoplasmic membrane.</text>
</comment>
<dbReference type="InterPro" id="IPR011862">
    <property type="entry name" value="Phos-bd"/>
</dbReference>
<reference evidence="6 7" key="1">
    <citation type="submission" date="2019-11" db="EMBL/GenBank/DDBJ databases">
        <title>Comparative genomics of hydrocarbon-degrading Desulfosarcina strains.</title>
        <authorList>
            <person name="Watanabe M."/>
            <person name="Kojima H."/>
            <person name="Fukui M."/>
        </authorList>
    </citation>
    <scope>NUCLEOTIDE SEQUENCE [LARGE SCALE GENOMIC DNA]</scope>
    <source>
        <strain evidence="6 7">PP31</strain>
    </source>
</reference>
<gene>
    <name evidence="6" type="ORF">DSCW_40950</name>
</gene>
<keyword evidence="2 4" id="KW-0813">Transport</keyword>